<proteinExistence type="predicted"/>
<keyword evidence="3" id="KW-1185">Reference proteome</keyword>
<gene>
    <name evidence="2" type="ORF">N7515_009739</name>
</gene>
<dbReference type="Pfam" id="PF07727">
    <property type="entry name" value="RVT_2"/>
    <property type="match status" value="1"/>
</dbReference>
<dbReference type="AlphaFoldDB" id="A0A9W9KTI0"/>
<dbReference type="InterPro" id="IPR013103">
    <property type="entry name" value="RVT_2"/>
</dbReference>
<accession>A0A9W9KTI0</accession>
<sequence>MMPEGFQLPHKCWKLIKALYGLRISPKLWKQEATRVFIASELKPVPEDPCVFVGDGIIIWFYVDNILIANFPSKRNAAEKLEGELEKQWELTDHGDAAWFLGIRLLRDRRRRRLWLCQDYYIQSIAMRYHLTTRSPVYTPLTTEELRKYEGTASAQDTKLYQGNVGSVQYATTATRPDAAFAASKLSQFLTNPGPEHHRAIDRLICYLLTTCYHAITYCGAEEISRTVLKSVEFASDAAYGDMSDRRSSAGYIIQVYGGPVDWKAVKQPTVTTSTTEAELVALADSGKSLQWWKCFMQGIGFDPGHRLSTRCDNKQTVNLMSSEDAKITTKLRHVDINGHWIRQEVKGGRIDLEWTPTGKMVADGLTKALTRPKHEEFLTMLRRENVKDLIDP</sequence>
<dbReference type="OrthoDB" id="4356562at2759"/>
<dbReference type="RefSeq" id="XP_056516855.1">
    <property type="nucleotide sequence ID" value="XM_056670482.1"/>
</dbReference>
<reference evidence="2" key="2">
    <citation type="journal article" date="2023" name="IMA Fungus">
        <title>Comparative genomic study of the Penicillium genus elucidates a diverse pangenome and 15 lateral gene transfer events.</title>
        <authorList>
            <person name="Petersen C."/>
            <person name="Sorensen T."/>
            <person name="Nielsen M.R."/>
            <person name="Sondergaard T.E."/>
            <person name="Sorensen J.L."/>
            <person name="Fitzpatrick D.A."/>
            <person name="Frisvad J.C."/>
            <person name="Nielsen K.L."/>
        </authorList>
    </citation>
    <scope>NUCLEOTIDE SEQUENCE</scope>
    <source>
        <strain evidence="2">IBT 22155</strain>
    </source>
</reference>
<reference evidence="2" key="1">
    <citation type="submission" date="2022-11" db="EMBL/GenBank/DDBJ databases">
        <authorList>
            <person name="Petersen C."/>
        </authorList>
    </citation>
    <scope>NUCLEOTIDE SEQUENCE</scope>
    <source>
        <strain evidence="2">IBT 22155</strain>
    </source>
</reference>
<dbReference type="SUPFAM" id="SSF56672">
    <property type="entry name" value="DNA/RNA polymerases"/>
    <property type="match status" value="1"/>
</dbReference>
<evidence type="ECO:0000259" key="1">
    <source>
        <dbReference type="Pfam" id="PF07727"/>
    </source>
</evidence>
<dbReference type="InterPro" id="IPR043502">
    <property type="entry name" value="DNA/RNA_pol_sf"/>
</dbReference>
<dbReference type="PANTHER" id="PTHR11439">
    <property type="entry name" value="GAG-POL-RELATED RETROTRANSPOSON"/>
    <property type="match status" value="1"/>
</dbReference>
<feature type="domain" description="Reverse transcriptase Ty1/copia-type" evidence="1">
    <location>
        <begin position="3"/>
        <end position="141"/>
    </location>
</feature>
<comment type="caution">
    <text evidence="2">The sequence shown here is derived from an EMBL/GenBank/DDBJ whole genome shotgun (WGS) entry which is preliminary data.</text>
</comment>
<evidence type="ECO:0000313" key="2">
    <source>
        <dbReference type="EMBL" id="KAJ5120351.1"/>
    </source>
</evidence>
<dbReference type="EMBL" id="JAPQKL010000008">
    <property type="protein sequence ID" value="KAJ5120351.1"/>
    <property type="molecule type" value="Genomic_DNA"/>
</dbReference>
<dbReference type="CDD" id="cd09272">
    <property type="entry name" value="RNase_HI_RT_Ty1"/>
    <property type="match status" value="1"/>
</dbReference>
<dbReference type="GeneID" id="81409653"/>
<organism evidence="2 3">
    <name type="scientific">Penicillium bovifimosum</name>
    <dbReference type="NCBI Taxonomy" id="126998"/>
    <lineage>
        <taxon>Eukaryota</taxon>
        <taxon>Fungi</taxon>
        <taxon>Dikarya</taxon>
        <taxon>Ascomycota</taxon>
        <taxon>Pezizomycotina</taxon>
        <taxon>Eurotiomycetes</taxon>
        <taxon>Eurotiomycetidae</taxon>
        <taxon>Eurotiales</taxon>
        <taxon>Aspergillaceae</taxon>
        <taxon>Penicillium</taxon>
    </lineage>
</organism>
<name>A0A9W9KTI0_9EURO</name>
<protein>
    <recommendedName>
        <fullName evidence="1">Reverse transcriptase Ty1/copia-type domain-containing protein</fullName>
    </recommendedName>
</protein>
<dbReference type="PANTHER" id="PTHR11439:SF440">
    <property type="entry name" value="INTEGRASE CATALYTIC DOMAIN-CONTAINING PROTEIN"/>
    <property type="match status" value="1"/>
</dbReference>
<dbReference type="Proteomes" id="UP001149079">
    <property type="component" value="Unassembled WGS sequence"/>
</dbReference>
<evidence type="ECO:0000313" key="3">
    <source>
        <dbReference type="Proteomes" id="UP001149079"/>
    </source>
</evidence>